<sequence>MRDLYKLDLSELSWAKPCGGNSDDDGDEESCVLVADTPGVVALRDSKNPGAEALRFTKAEMEAFVRHYARENGIVI</sequence>
<dbReference type="Proteomes" id="UP001348641">
    <property type="component" value="Unassembled WGS sequence"/>
</dbReference>
<dbReference type="InterPro" id="IPR007278">
    <property type="entry name" value="DUF397"/>
</dbReference>
<feature type="domain" description="DUF397" evidence="1">
    <location>
        <begin position="26"/>
        <end position="67"/>
    </location>
</feature>
<dbReference type="Pfam" id="PF04149">
    <property type="entry name" value="DUF397"/>
    <property type="match status" value="1"/>
</dbReference>
<evidence type="ECO:0000313" key="3">
    <source>
        <dbReference type="Proteomes" id="UP001348641"/>
    </source>
</evidence>
<gene>
    <name evidence="2" type="ORF">Q8A49_17605</name>
</gene>
<evidence type="ECO:0000259" key="1">
    <source>
        <dbReference type="Pfam" id="PF04149"/>
    </source>
</evidence>
<accession>A0ABU7KUH6</accession>
<comment type="caution">
    <text evidence="2">The sequence shown here is derived from an EMBL/GenBank/DDBJ whole genome shotgun (WGS) entry which is preliminary data.</text>
</comment>
<reference evidence="2 3" key="1">
    <citation type="submission" date="2023-07" db="EMBL/GenBank/DDBJ databases">
        <authorList>
            <person name="Girao M."/>
            <person name="Carvalho M.F."/>
        </authorList>
    </citation>
    <scope>NUCLEOTIDE SEQUENCE [LARGE SCALE GENOMIC DNA]</scope>
    <source>
        <strain evidence="2 3">66/93</strain>
    </source>
</reference>
<dbReference type="RefSeq" id="WP_330159354.1">
    <property type="nucleotide sequence ID" value="NZ_BAAAJA010000009.1"/>
</dbReference>
<proteinExistence type="predicted"/>
<dbReference type="EMBL" id="JAUUCC010000044">
    <property type="protein sequence ID" value="MEE2052317.1"/>
    <property type="molecule type" value="Genomic_DNA"/>
</dbReference>
<organism evidence="2 3">
    <name type="scientific">Nocardiopsis tropica</name>
    <dbReference type="NCBI Taxonomy" id="109330"/>
    <lineage>
        <taxon>Bacteria</taxon>
        <taxon>Bacillati</taxon>
        <taxon>Actinomycetota</taxon>
        <taxon>Actinomycetes</taxon>
        <taxon>Streptosporangiales</taxon>
        <taxon>Nocardiopsidaceae</taxon>
        <taxon>Nocardiopsis</taxon>
    </lineage>
</organism>
<evidence type="ECO:0000313" key="2">
    <source>
        <dbReference type="EMBL" id="MEE2052317.1"/>
    </source>
</evidence>
<name>A0ABU7KUH6_9ACTN</name>
<protein>
    <submittedName>
        <fullName evidence="2">DUF397 domain-containing protein</fullName>
    </submittedName>
</protein>